<dbReference type="Proteomes" id="UP000284706">
    <property type="component" value="Unassembled WGS sequence"/>
</dbReference>
<sequence>MSDLDVQDVRDMVIKQKEDFKNHQELMRKMRRLIENPTMSKEDQEMFEQMKEALARNDKAKKPGHDSGRYGHRRVDNCTDYL</sequence>
<proteinExistence type="predicted"/>
<protein>
    <submittedName>
        <fullName evidence="2">Uncharacterized protein</fullName>
    </submittedName>
</protein>
<evidence type="ECO:0000256" key="1">
    <source>
        <dbReference type="SAM" id="MobiDB-lite"/>
    </source>
</evidence>
<organism evidence="2 3">
    <name type="scientific">Gymnopilus dilepis</name>
    <dbReference type="NCBI Taxonomy" id="231916"/>
    <lineage>
        <taxon>Eukaryota</taxon>
        <taxon>Fungi</taxon>
        <taxon>Dikarya</taxon>
        <taxon>Basidiomycota</taxon>
        <taxon>Agaricomycotina</taxon>
        <taxon>Agaricomycetes</taxon>
        <taxon>Agaricomycetidae</taxon>
        <taxon>Agaricales</taxon>
        <taxon>Agaricineae</taxon>
        <taxon>Hymenogastraceae</taxon>
        <taxon>Gymnopilus</taxon>
    </lineage>
</organism>
<evidence type="ECO:0000313" key="2">
    <source>
        <dbReference type="EMBL" id="PPR05813.1"/>
    </source>
</evidence>
<name>A0A409YS43_9AGAR</name>
<keyword evidence="3" id="KW-1185">Reference proteome</keyword>
<dbReference type="OrthoDB" id="3182478at2759"/>
<gene>
    <name evidence="2" type="ORF">CVT26_010093</name>
</gene>
<evidence type="ECO:0000313" key="3">
    <source>
        <dbReference type="Proteomes" id="UP000284706"/>
    </source>
</evidence>
<feature type="region of interest" description="Disordered" evidence="1">
    <location>
        <begin position="55"/>
        <end position="82"/>
    </location>
</feature>
<dbReference type="InParanoid" id="A0A409YS43"/>
<dbReference type="AlphaFoldDB" id="A0A409YS43"/>
<accession>A0A409YS43</accession>
<comment type="caution">
    <text evidence="2">The sequence shown here is derived from an EMBL/GenBank/DDBJ whole genome shotgun (WGS) entry which is preliminary data.</text>
</comment>
<dbReference type="EMBL" id="NHYE01000423">
    <property type="protein sequence ID" value="PPR05813.1"/>
    <property type="molecule type" value="Genomic_DNA"/>
</dbReference>
<reference evidence="2 3" key="1">
    <citation type="journal article" date="2018" name="Evol. Lett.">
        <title>Horizontal gene cluster transfer increased hallucinogenic mushroom diversity.</title>
        <authorList>
            <person name="Reynolds H.T."/>
            <person name="Vijayakumar V."/>
            <person name="Gluck-Thaler E."/>
            <person name="Korotkin H.B."/>
            <person name="Matheny P.B."/>
            <person name="Slot J.C."/>
        </authorList>
    </citation>
    <scope>NUCLEOTIDE SEQUENCE [LARGE SCALE GENOMIC DNA]</scope>
    <source>
        <strain evidence="2 3">SRW20</strain>
    </source>
</reference>